<protein>
    <submittedName>
        <fullName evidence="1">Uncharacterized protein</fullName>
    </submittedName>
</protein>
<proteinExistence type="predicted"/>
<evidence type="ECO:0000313" key="1">
    <source>
        <dbReference type="EMBL" id="GAF05482.1"/>
    </source>
</evidence>
<dbReference type="OrthoDB" id="1493156at2"/>
<dbReference type="AlphaFoldDB" id="W7YAS2"/>
<gene>
    <name evidence="1" type="ORF">JCM21142_104217</name>
</gene>
<keyword evidence="2" id="KW-1185">Reference proteome</keyword>
<dbReference type="RefSeq" id="WP_152541891.1">
    <property type="nucleotide sequence ID" value="NZ_BAMD01000090.1"/>
</dbReference>
<sequence length="373" mass="42042">MVSSILKFKLSFKLFVTIILVANIALVKGQSIIEDERGFSTLGLTPGFKETKKGSTEDKPKIDTVSFDLGMVKFTTKDKKLALDYYSYFTPQRFTDYYIGISTNSKIKNSTANIFSEKNIVAEGEVKLKTGFRIFKNKTDWPKLMANRNISDPDIVHSILNDSTKPANDLWLVLEGSFSGTSFKRFLSDTLFSSQIQKENFTGYNVQLGLNYWNARILNLTTLTGISLGVKQKNNFDDLVEGTREDTKVSADTLNMTTRKYVIKETVYSGDYETKTVYPLNFDLYVVPHNLKNIGFLGYSRTEISSSEKPKTTLGLGVFFLKNQNAFNPTAGMTFSFKDAFNVDKSDDNKGGINKFTISLTTRINLVNSQKRN</sequence>
<name>W7YAS2_9BACT</name>
<dbReference type="Proteomes" id="UP000019402">
    <property type="component" value="Unassembled WGS sequence"/>
</dbReference>
<dbReference type="STRING" id="869213.GCA_000517085_00591"/>
<evidence type="ECO:0000313" key="2">
    <source>
        <dbReference type="Proteomes" id="UP000019402"/>
    </source>
</evidence>
<comment type="caution">
    <text evidence="1">The sequence shown here is derived from an EMBL/GenBank/DDBJ whole genome shotgun (WGS) entry which is preliminary data.</text>
</comment>
<organism evidence="1 2">
    <name type="scientific">Saccharicrinis fermentans DSM 9555 = JCM 21142</name>
    <dbReference type="NCBI Taxonomy" id="869213"/>
    <lineage>
        <taxon>Bacteria</taxon>
        <taxon>Pseudomonadati</taxon>
        <taxon>Bacteroidota</taxon>
        <taxon>Bacteroidia</taxon>
        <taxon>Marinilabiliales</taxon>
        <taxon>Marinilabiliaceae</taxon>
        <taxon>Saccharicrinis</taxon>
    </lineage>
</organism>
<dbReference type="EMBL" id="BAMD01000090">
    <property type="protein sequence ID" value="GAF05482.1"/>
    <property type="molecule type" value="Genomic_DNA"/>
</dbReference>
<reference evidence="1 2" key="1">
    <citation type="journal article" date="2014" name="Genome Announc.">
        <title>Draft Genome Sequence of Cytophaga fermentans JCM 21142T, a Facultative Anaerobe Isolated from Marine Mud.</title>
        <authorList>
            <person name="Starns D."/>
            <person name="Oshima K."/>
            <person name="Suda W."/>
            <person name="Iino T."/>
            <person name="Yuki M."/>
            <person name="Inoue J."/>
            <person name="Kitamura K."/>
            <person name="Iida T."/>
            <person name="Darby A."/>
            <person name="Hattori M."/>
            <person name="Ohkuma M."/>
        </authorList>
    </citation>
    <scope>NUCLEOTIDE SEQUENCE [LARGE SCALE GENOMIC DNA]</scope>
    <source>
        <strain evidence="1 2">JCM 21142</strain>
    </source>
</reference>
<accession>W7YAS2</accession>